<dbReference type="GO" id="GO:0016757">
    <property type="term" value="F:glycosyltransferase activity"/>
    <property type="evidence" value="ECO:0007669"/>
    <property type="project" value="UniProtKB-KW"/>
</dbReference>
<accession>A0A316HKJ8</accession>
<comment type="caution">
    <text evidence="5">The sequence shown here is derived from an EMBL/GenBank/DDBJ whole genome shotgun (WGS) entry which is preliminary data.</text>
</comment>
<keyword evidence="4" id="KW-1133">Transmembrane helix</keyword>
<name>A0A316HKJ8_9SPHI</name>
<keyword evidence="3 5" id="KW-0808">Transferase</keyword>
<feature type="transmembrane region" description="Helical" evidence="4">
    <location>
        <begin position="306"/>
        <end position="325"/>
    </location>
</feature>
<feature type="transmembrane region" description="Helical" evidence="4">
    <location>
        <begin position="331"/>
        <end position="352"/>
    </location>
</feature>
<evidence type="ECO:0000313" key="6">
    <source>
        <dbReference type="Proteomes" id="UP000245678"/>
    </source>
</evidence>
<dbReference type="PANTHER" id="PTHR43630">
    <property type="entry name" value="POLY-BETA-1,6-N-ACETYL-D-GLUCOSAMINE SYNTHASE"/>
    <property type="match status" value="1"/>
</dbReference>
<evidence type="ECO:0000256" key="3">
    <source>
        <dbReference type="ARBA" id="ARBA00022679"/>
    </source>
</evidence>
<proteinExistence type="inferred from homology"/>
<dbReference type="InterPro" id="IPR029044">
    <property type="entry name" value="Nucleotide-diphossugar_trans"/>
</dbReference>
<evidence type="ECO:0000313" key="5">
    <source>
        <dbReference type="EMBL" id="PWK78785.1"/>
    </source>
</evidence>
<evidence type="ECO:0000256" key="2">
    <source>
        <dbReference type="ARBA" id="ARBA00022676"/>
    </source>
</evidence>
<dbReference type="RefSeq" id="WP_109607071.1">
    <property type="nucleotide sequence ID" value="NZ_QGHA01000002.1"/>
</dbReference>
<evidence type="ECO:0000256" key="1">
    <source>
        <dbReference type="ARBA" id="ARBA00006739"/>
    </source>
</evidence>
<dbReference type="AlphaFoldDB" id="A0A316HKJ8"/>
<dbReference type="Pfam" id="PF13641">
    <property type="entry name" value="Glyco_tranf_2_3"/>
    <property type="match status" value="1"/>
</dbReference>
<dbReference type="SUPFAM" id="SSF53448">
    <property type="entry name" value="Nucleotide-diphospho-sugar transferases"/>
    <property type="match status" value="1"/>
</dbReference>
<keyword evidence="4" id="KW-0472">Membrane</keyword>
<dbReference type="EMBL" id="QGHA01000002">
    <property type="protein sequence ID" value="PWK78785.1"/>
    <property type="molecule type" value="Genomic_DNA"/>
</dbReference>
<feature type="transmembrane region" description="Helical" evidence="4">
    <location>
        <begin position="6"/>
        <end position="32"/>
    </location>
</feature>
<dbReference type="Gene3D" id="3.90.550.10">
    <property type="entry name" value="Spore Coat Polysaccharide Biosynthesis Protein SpsA, Chain A"/>
    <property type="match status" value="1"/>
</dbReference>
<dbReference type="Proteomes" id="UP000245678">
    <property type="component" value="Unassembled WGS sequence"/>
</dbReference>
<keyword evidence="2" id="KW-0328">Glycosyltransferase</keyword>
<organism evidence="5 6">
    <name type="scientific">Mucilaginibacter oryzae</name>
    <dbReference type="NCBI Taxonomy" id="468058"/>
    <lineage>
        <taxon>Bacteria</taxon>
        <taxon>Pseudomonadati</taxon>
        <taxon>Bacteroidota</taxon>
        <taxon>Sphingobacteriia</taxon>
        <taxon>Sphingobacteriales</taxon>
        <taxon>Sphingobacteriaceae</taxon>
        <taxon>Mucilaginibacter</taxon>
    </lineage>
</organism>
<sequence length="408" mass="45826">MEIIKLIASVVAIVLFIYLGVYSLYLFVFSVLGKLIPIKQPLTATKLSNFIVYICAYKEDEIILNSAAAALTINYPKDKFHVCVIADSLKPETIAKLKQMPLQVVEVVFETSTKSKALNKAIENTAPGFDAAVVFDIDNVAAPDYLNEINNYLQAGHRVVQGHRIAKNSNTQVAVLDAVSEEVNNHIFRKSQQVFNFSAAIIGSGMALEYQLFVDVMSRIDAVGGFDKEMGLLLTRKKIHVNYAEKAYIYDEKVSNPAVFEKQRKRWLSAQFNLLKKYGATAPAQLLRGNFDYVNEIYQMAILPRVLMLGLMPVMLFISILTPGIGPDWHLWLYATLACYIGIIVAIPASFYNRKLLEAMLKLPRIFFTMFLLLFKLKGANQKFIHTPHDHAPQDVVPQNIKDQASAQ</sequence>
<reference evidence="5 6" key="1">
    <citation type="submission" date="2018-05" db="EMBL/GenBank/DDBJ databases">
        <title>Genomic Encyclopedia of Archaeal and Bacterial Type Strains, Phase II (KMG-II): from individual species to whole genera.</title>
        <authorList>
            <person name="Goeker M."/>
        </authorList>
    </citation>
    <scope>NUCLEOTIDE SEQUENCE [LARGE SCALE GENOMIC DNA]</scope>
    <source>
        <strain evidence="5 6">DSM 19975</strain>
    </source>
</reference>
<keyword evidence="4" id="KW-0812">Transmembrane</keyword>
<keyword evidence="6" id="KW-1185">Reference proteome</keyword>
<evidence type="ECO:0000256" key="4">
    <source>
        <dbReference type="SAM" id="Phobius"/>
    </source>
</evidence>
<comment type="similarity">
    <text evidence="1">Belongs to the glycosyltransferase 2 family.</text>
</comment>
<dbReference type="PANTHER" id="PTHR43630:SF1">
    <property type="entry name" value="POLY-BETA-1,6-N-ACETYL-D-GLUCOSAMINE SYNTHASE"/>
    <property type="match status" value="1"/>
</dbReference>
<protein>
    <submittedName>
        <fullName evidence="5">Cellulose synthase/poly-beta-1,6-N-acetylglucosamine synthase-like glycosyltransferase</fullName>
    </submittedName>
</protein>
<gene>
    <name evidence="5" type="ORF">LX99_01237</name>
</gene>